<name>A0A2J7R269_9NEOP</name>
<keyword evidence="2" id="KW-1185">Reference proteome</keyword>
<protein>
    <submittedName>
        <fullName evidence="1">Uncharacterized protein</fullName>
    </submittedName>
</protein>
<dbReference type="Proteomes" id="UP000235965">
    <property type="component" value="Unassembled WGS sequence"/>
</dbReference>
<gene>
    <name evidence="1" type="ORF">B7P43_G01421</name>
</gene>
<proteinExistence type="predicted"/>
<evidence type="ECO:0000313" key="2">
    <source>
        <dbReference type="Proteomes" id="UP000235965"/>
    </source>
</evidence>
<reference evidence="1 2" key="1">
    <citation type="submission" date="2017-12" db="EMBL/GenBank/DDBJ databases">
        <title>Hemimetabolous genomes reveal molecular basis of termite eusociality.</title>
        <authorList>
            <person name="Harrison M.C."/>
            <person name="Jongepier E."/>
            <person name="Robertson H.M."/>
            <person name="Arning N."/>
            <person name="Bitard-Feildel T."/>
            <person name="Chao H."/>
            <person name="Childers C.P."/>
            <person name="Dinh H."/>
            <person name="Doddapaneni H."/>
            <person name="Dugan S."/>
            <person name="Gowin J."/>
            <person name="Greiner C."/>
            <person name="Han Y."/>
            <person name="Hu H."/>
            <person name="Hughes D.S.T."/>
            <person name="Huylmans A.-K."/>
            <person name="Kemena C."/>
            <person name="Kremer L.P.M."/>
            <person name="Lee S.L."/>
            <person name="Lopez-Ezquerra A."/>
            <person name="Mallet L."/>
            <person name="Monroy-Kuhn J.M."/>
            <person name="Moser A."/>
            <person name="Murali S.C."/>
            <person name="Muzny D.M."/>
            <person name="Otani S."/>
            <person name="Piulachs M.-D."/>
            <person name="Poelchau M."/>
            <person name="Qu J."/>
            <person name="Schaub F."/>
            <person name="Wada-Katsumata A."/>
            <person name="Worley K.C."/>
            <person name="Xie Q."/>
            <person name="Ylla G."/>
            <person name="Poulsen M."/>
            <person name="Gibbs R.A."/>
            <person name="Schal C."/>
            <person name="Richards S."/>
            <person name="Belles X."/>
            <person name="Korb J."/>
            <person name="Bornberg-Bauer E."/>
        </authorList>
    </citation>
    <scope>NUCLEOTIDE SEQUENCE [LARGE SCALE GENOMIC DNA]</scope>
    <source>
        <tissue evidence="1">Whole body</tissue>
    </source>
</reference>
<organism evidence="1 2">
    <name type="scientific">Cryptotermes secundus</name>
    <dbReference type="NCBI Taxonomy" id="105785"/>
    <lineage>
        <taxon>Eukaryota</taxon>
        <taxon>Metazoa</taxon>
        <taxon>Ecdysozoa</taxon>
        <taxon>Arthropoda</taxon>
        <taxon>Hexapoda</taxon>
        <taxon>Insecta</taxon>
        <taxon>Pterygota</taxon>
        <taxon>Neoptera</taxon>
        <taxon>Polyneoptera</taxon>
        <taxon>Dictyoptera</taxon>
        <taxon>Blattodea</taxon>
        <taxon>Blattoidea</taxon>
        <taxon>Termitoidae</taxon>
        <taxon>Kalotermitidae</taxon>
        <taxon>Cryptotermitinae</taxon>
        <taxon>Cryptotermes</taxon>
    </lineage>
</organism>
<sequence length="50" mass="5579">MGYSGETADTKKLYQKGRTDVMRCCSVESTVRRYSSAITKFTNIISKAVP</sequence>
<evidence type="ECO:0000313" key="1">
    <source>
        <dbReference type="EMBL" id="PNF34935.1"/>
    </source>
</evidence>
<dbReference type="InParanoid" id="A0A2J7R269"/>
<dbReference type="AlphaFoldDB" id="A0A2J7R269"/>
<comment type="caution">
    <text evidence="1">The sequence shown here is derived from an EMBL/GenBank/DDBJ whole genome shotgun (WGS) entry which is preliminary data.</text>
</comment>
<dbReference type="EMBL" id="NEVH01008200">
    <property type="protein sequence ID" value="PNF34935.1"/>
    <property type="molecule type" value="Genomic_DNA"/>
</dbReference>
<accession>A0A2J7R269</accession>